<name>A0A6A0A0M4_HAELA</name>
<feature type="transmembrane region" description="Helical" evidence="1">
    <location>
        <begin position="37"/>
        <end position="57"/>
    </location>
</feature>
<feature type="non-terminal residue" evidence="2">
    <location>
        <position position="70"/>
    </location>
</feature>
<keyword evidence="1" id="KW-1133">Transmembrane helix</keyword>
<organism evidence="2 3">
    <name type="scientific">Haematococcus lacustris</name>
    <name type="common">Green alga</name>
    <name type="synonym">Haematococcus pluvialis</name>
    <dbReference type="NCBI Taxonomy" id="44745"/>
    <lineage>
        <taxon>Eukaryota</taxon>
        <taxon>Viridiplantae</taxon>
        <taxon>Chlorophyta</taxon>
        <taxon>core chlorophytes</taxon>
        <taxon>Chlorophyceae</taxon>
        <taxon>CS clade</taxon>
        <taxon>Chlamydomonadales</taxon>
        <taxon>Haematococcaceae</taxon>
        <taxon>Haematococcus</taxon>
    </lineage>
</organism>
<reference evidence="2 3" key="1">
    <citation type="submission" date="2020-02" db="EMBL/GenBank/DDBJ databases">
        <title>Draft genome sequence of Haematococcus lacustris strain NIES-144.</title>
        <authorList>
            <person name="Morimoto D."/>
            <person name="Nakagawa S."/>
            <person name="Yoshida T."/>
            <person name="Sawayama S."/>
        </authorList>
    </citation>
    <scope>NUCLEOTIDE SEQUENCE [LARGE SCALE GENOMIC DNA]</scope>
    <source>
        <strain evidence="2 3">NIES-144</strain>
    </source>
</reference>
<dbReference type="Proteomes" id="UP000485058">
    <property type="component" value="Unassembled WGS sequence"/>
</dbReference>
<proteinExistence type="predicted"/>
<keyword evidence="1" id="KW-0812">Transmembrane</keyword>
<gene>
    <name evidence="2" type="ORF">HaLaN_25771</name>
</gene>
<dbReference type="AlphaFoldDB" id="A0A6A0A0M4"/>
<comment type="caution">
    <text evidence="2">The sequence shown here is derived from an EMBL/GenBank/DDBJ whole genome shotgun (WGS) entry which is preliminary data.</text>
</comment>
<feature type="non-terminal residue" evidence="2">
    <location>
        <position position="1"/>
    </location>
</feature>
<protein>
    <submittedName>
        <fullName evidence="2">Uncharacterized protein</fullName>
    </submittedName>
</protein>
<keyword evidence="1" id="KW-0472">Membrane</keyword>
<evidence type="ECO:0000313" key="2">
    <source>
        <dbReference type="EMBL" id="GFH27450.1"/>
    </source>
</evidence>
<sequence length="70" mass="7878">MGNVLRVKVLSRYTHKVLDRISKVLDRISSKRSTRRAVPDGLITVFCAGLLPTYYIITQSPGTGWERISS</sequence>
<dbReference type="EMBL" id="BLLF01003479">
    <property type="protein sequence ID" value="GFH27450.1"/>
    <property type="molecule type" value="Genomic_DNA"/>
</dbReference>
<accession>A0A6A0A0M4</accession>
<evidence type="ECO:0000256" key="1">
    <source>
        <dbReference type="SAM" id="Phobius"/>
    </source>
</evidence>
<keyword evidence="3" id="KW-1185">Reference proteome</keyword>
<evidence type="ECO:0000313" key="3">
    <source>
        <dbReference type="Proteomes" id="UP000485058"/>
    </source>
</evidence>